<dbReference type="InterPro" id="IPR036097">
    <property type="entry name" value="HisK_dim/P_sf"/>
</dbReference>
<protein>
    <recommendedName>
        <fullName evidence="2">histidine kinase</fullName>
        <ecNumber evidence="2">2.7.13.3</ecNumber>
    </recommendedName>
</protein>
<dbReference type="SUPFAM" id="SSF47384">
    <property type="entry name" value="Homodimeric domain of signal transducing histidine kinase"/>
    <property type="match status" value="1"/>
</dbReference>
<dbReference type="CDD" id="cd00082">
    <property type="entry name" value="HisKA"/>
    <property type="match status" value="1"/>
</dbReference>
<dbReference type="EMBL" id="CP036278">
    <property type="protein sequence ID" value="QDU55529.1"/>
    <property type="molecule type" value="Genomic_DNA"/>
</dbReference>
<dbReference type="AlphaFoldDB" id="A0A518ALC7"/>
<evidence type="ECO:0000313" key="11">
    <source>
        <dbReference type="Proteomes" id="UP000315750"/>
    </source>
</evidence>
<dbReference type="PANTHER" id="PTHR43065:SF46">
    <property type="entry name" value="C4-DICARBOXYLATE TRANSPORT SENSOR PROTEIN DCTB"/>
    <property type="match status" value="1"/>
</dbReference>
<dbReference type="Proteomes" id="UP000315750">
    <property type="component" value="Chromosome"/>
</dbReference>
<evidence type="ECO:0000313" key="10">
    <source>
        <dbReference type="EMBL" id="QDU55529.1"/>
    </source>
</evidence>
<organism evidence="10 11">
    <name type="scientific">Aeoliella mucimassa</name>
    <dbReference type="NCBI Taxonomy" id="2527972"/>
    <lineage>
        <taxon>Bacteria</taxon>
        <taxon>Pseudomonadati</taxon>
        <taxon>Planctomycetota</taxon>
        <taxon>Planctomycetia</taxon>
        <taxon>Pirellulales</taxon>
        <taxon>Lacipirellulaceae</taxon>
        <taxon>Aeoliella</taxon>
    </lineage>
</organism>
<dbReference type="InterPro" id="IPR003661">
    <property type="entry name" value="HisK_dim/P_dom"/>
</dbReference>
<feature type="domain" description="Histidine kinase" evidence="9">
    <location>
        <begin position="25"/>
        <end position="237"/>
    </location>
</feature>
<keyword evidence="11" id="KW-1185">Reference proteome</keyword>
<reference evidence="10 11" key="1">
    <citation type="submission" date="2019-02" db="EMBL/GenBank/DDBJ databases">
        <title>Deep-cultivation of Planctomycetes and their phenomic and genomic characterization uncovers novel biology.</title>
        <authorList>
            <person name="Wiegand S."/>
            <person name="Jogler M."/>
            <person name="Boedeker C."/>
            <person name="Pinto D."/>
            <person name="Vollmers J."/>
            <person name="Rivas-Marin E."/>
            <person name="Kohn T."/>
            <person name="Peeters S.H."/>
            <person name="Heuer A."/>
            <person name="Rast P."/>
            <person name="Oberbeckmann S."/>
            <person name="Bunk B."/>
            <person name="Jeske O."/>
            <person name="Meyerdierks A."/>
            <person name="Storesund J.E."/>
            <person name="Kallscheuer N."/>
            <person name="Luecker S."/>
            <person name="Lage O.M."/>
            <person name="Pohl T."/>
            <person name="Merkel B.J."/>
            <person name="Hornburger P."/>
            <person name="Mueller R.-W."/>
            <person name="Bruemmer F."/>
            <person name="Labrenz M."/>
            <person name="Spormann A.M."/>
            <person name="Op den Camp H."/>
            <person name="Overmann J."/>
            <person name="Amann R."/>
            <person name="Jetten M.S.M."/>
            <person name="Mascher T."/>
            <person name="Medema M.H."/>
            <person name="Devos D.P."/>
            <person name="Kaster A.-K."/>
            <person name="Ovreas L."/>
            <person name="Rohde M."/>
            <person name="Galperin M.Y."/>
            <person name="Jogler C."/>
        </authorList>
    </citation>
    <scope>NUCLEOTIDE SEQUENCE [LARGE SCALE GENOMIC DNA]</scope>
    <source>
        <strain evidence="10 11">Pan181</strain>
    </source>
</reference>
<proteinExistence type="predicted"/>
<dbReference type="InterPro" id="IPR004358">
    <property type="entry name" value="Sig_transdc_His_kin-like_C"/>
</dbReference>
<dbReference type="SMART" id="SM00387">
    <property type="entry name" value="HATPase_c"/>
    <property type="match status" value="1"/>
</dbReference>
<dbReference type="Pfam" id="PF02518">
    <property type="entry name" value="HATPase_c"/>
    <property type="match status" value="1"/>
</dbReference>
<keyword evidence="6 10" id="KW-0418">Kinase</keyword>
<evidence type="ECO:0000256" key="2">
    <source>
        <dbReference type="ARBA" id="ARBA00012438"/>
    </source>
</evidence>
<dbReference type="PANTHER" id="PTHR43065">
    <property type="entry name" value="SENSOR HISTIDINE KINASE"/>
    <property type="match status" value="1"/>
</dbReference>
<keyword evidence="4 10" id="KW-0808">Transferase</keyword>
<accession>A0A518ALC7</accession>
<evidence type="ECO:0000256" key="8">
    <source>
        <dbReference type="ARBA" id="ARBA00023012"/>
    </source>
</evidence>
<comment type="catalytic activity">
    <reaction evidence="1">
        <text>ATP + protein L-histidine = ADP + protein N-phospho-L-histidine.</text>
        <dbReference type="EC" id="2.7.13.3"/>
    </reaction>
</comment>
<keyword evidence="7" id="KW-0067">ATP-binding</keyword>
<dbReference type="InterPro" id="IPR003594">
    <property type="entry name" value="HATPase_dom"/>
</dbReference>
<dbReference type="Gene3D" id="3.30.565.10">
    <property type="entry name" value="Histidine kinase-like ATPase, C-terminal domain"/>
    <property type="match status" value="1"/>
</dbReference>
<evidence type="ECO:0000256" key="6">
    <source>
        <dbReference type="ARBA" id="ARBA00022777"/>
    </source>
</evidence>
<dbReference type="InterPro" id="IPR005467">
    <property type="entry name" value="His_kinase_dom"/>
</dbReference>
<gene>
    <name evidence="10" type="primary">kinE</name>
    <name evidence="10" type="ORF">Pan181_17210</name>
</gene>
<dbReference type="InterPro" id="IPR036890">
    <property type="entry name" value="HATPase_C_sf"/>
</dbReference>
<dbReference type="GO" id="GO:0005524">
    <property type="term" value="F:ATP binding"/>
    <property type="evidence" value="ECO:0007669"/>
    <property type="project" value="UniProtKB-KW"/>
</dbReference>
<dbReference type="RefSeq" id="WP_145246376.1">
    <property type="nucleotide sequence ID" value="NZ_CP036278.1"/>
</dbReference>
<evidence type="ECO:0000256" key="7">
    <source>
        <dbReference type="ARBA" id="ARBA00022840"/>
    </source>
</evidence>
<dbReference type="GO" id="GO:0000155">
    <property type="term" value="F:phosphorelay sensor kinase activity"/>
    <property type="evidence" value="ECO:0007669"/>
    <property type="project" value="InterPro"/>
</dbReference>
<dbReference type="PRINTS" id="PR00344">
    <property type="entry name" value="BCTRLSENSOR"/>
</dbReference>
<dbReference type="SUPFAM" id="SSF55874">
    <property type="entry name" value="ATPase domain of HSP90 chaperone/DNA topoisomerase II/histidine kinase"/>
    <property type="match status" value="1"/>
</dbReference>
<sequence>MSEQTATAVQRLMDQYTEIARLAGALAHEIKNPLSTIRLNLQLLAEDIEDEPSPHQQRSLRRVTTMQNECRRLQGLLDDFLNFAKVRQLTLRPTNLNKELDDLLDFFVPEAEEAGVEVVRYLDRELPTVLLDRESFRGAVLNLLLNAKQAMPNGGQLTVATTSEGDWVLVHLIDTGTGMDDRTAARMFETFFSTKPGGSGLGLPTTSKIIEAHGGAIRVETEVDRGTHFTITLPVPPRLAAQAATVQQLDIPT</sequence>
<keyword evidence="3" id="KW-0597">Phosphoprotein</keyword>
<evidence type="ECO:0000256" key="1">
    <source>
        <dbReference type="ARBA" id="ARBA00000085"/>
    </source>
</evidence>
<dbReference type="Gene3D" id="1.10.287.130">
    <property type="match status" value="1"/>
</dbReference>
<evidence type="ECO:0000259" key="9">
    <source>
        <dbReference type="PROSITE" id="PS50109"/>
    </source>
</evidence>
<dbReference type="KEGG" id="amuc:Pan181_17210"/>
<keyword evidence="5" id="KW-0547">Nucleotide-binding</keyword>
<evidence type="ECO:0000256" key="4">
    <source>
        <dbReference type="ARBA" id="ARBA00022679"/>
    </source>
</evidence>
<dbReference type="SMART" id="SM00388">
    <property type="entry name" value="HisKA"/>
    <property type="match status" value="1"/>
</dbReference>
<keyword evidence="8" id="KW-0902">Two-component regulatory system</keyword>
<name>A0A518ALC7_9BACT</name>
<dbReference type="PROSITE" id="PS50109">
    <property type="entry name" value="HIS_KIN"/>
    <property type="match status" value="1"/>
</dbReference>
<dbReference type="CDD" id="cd00075">
    <property type="entry name" value="HATPase"/>
    <property type="match status" value="1"/>
</dbReference>
<dbReference type="Pfam" id="PF00512">
    <property type="entry name" value="HisKA"/>
    <property type="match status" value="1"/>
</dbReference>
<dbReference type="OrthoDB" id="9815750at2"/>
<evidence type="ECO:0000256" key="5">
    <source>
        <dbReference type="ARBA" id="ARBA00022741"/>
    </source>
</evidence>
<dbReference type="EC" id="2.7.13.3" evidence="2"/>
<evidence type="ECO:0000256" key="3">
    <source>
        <dbReference type="ARBA" id="ARBA00022553"/>
    </source>
</evidence>